<dbReference type="GeneID" id="16993578"/>
<dbReference type="OrthoDB" id="10472434at2759"/>
<name>M1VGQ7_CYAM1</name>
<evidence type="ECO:0000313" key="2">
    <source>
        <dbReference type="EMBL" id="BAM79903.1"/>
    </source>
</evidence>
<proteinExistence type="predicted"/>
<evidence type="ECO:0000313" key="3">
    <source>
        <dbReference type="Proteomes" id="UP000007014"/>
    </source>
</evidence>
<keyword evidence="1" id="KW-0812">Transmembrane</keyword>
<reference evidence="2 3" key="1">
    <citation type="journal article" date="2004" name="Nature">
        <title>Genome sequence of the ultrasmall unicellular red alga Cyanidioschyzon merolae 10D.</title>
        <authorList>
            <person name="Matsuzaki M."/>
            <person name="Misumi O."/>
            <person name="Shin-i T."/>
            <person name="Maruyama S."/>
            <person name="Takahara M."/>
            <person name="Miyagishima S."/>
            <person name="Mori T."/>
            <person name="Nishida K."/>
            <person name="Yagisawa F."/>
            <person name="Nishida K."/>
            <person name="Yoshida Y."/>
            <person name="Nishimura Y."/>
            <person name="Nakao S."/>
            <person name="Kobayashi T."/>
            <person name="Momoyama Y."/>
            <person name="Higashiyama T."/>
            <person name="Minoda A."/>
            <person name="Sano M."/>
            <person name="Nomoto H."/>
            <person name="Oishi K."/>
            <person name="Hayashi H."/>
            <person name="Ohta F."/>
            <person name="Nishizaka S."/>
            <person name="Haga S."/>
            <person name="Miura S."/>
            <person name="Morishita T."/>
            <person name="Kabeya Y."/>
            <person name="Terasawa K."/>
            <person name="Suzuki Y."/>
            <person name="Ishii Y."/>
            <person name="Asakawa S."/>
            <person name="Takano H."/>
            <person name="Ohta N."/>
            <person name="Kuroiwa H."/>
            <person name="Tanaka K."/>
            <person name="Shimizu N."/>
            <person name="Sugano S."/>
            <person name="Sato N."/>
            <person name="Nozaki H."/>
            <person name="Ogasawara N."/>
            <person name="Kohara Y."/>
            <person name="Kuroiwa T."/>
        </authorList>
    </citation>
    <scope>NUCLEOTIDE SEQUENCE [LARGE SCALE GENOMIC DNA]</scope>
    <source>
        <strain evidence="2 3">10D</strain>
    </source>
</reference>
<dbReference type="AlphaFoldDB" id="M1VGQ7"/>
<dbReference type="Proteomes" id="UP000007014">
    <property type="component" value="Chromosome 8"/>
</dbReference>
<gene>
    <name evidence="2" type="ORF">CYME_CMH258C</name>
</gene>
<accession>M1VGQ7</accession>
<dbReference type="KEGG" id="cme:CYME_CMH258C"/>
<dbReference type="RefSeq" id="XP_005536189.1">
    <property type="nucleotide sequence ID" value="XM_005536132.1"/>
</dbReference>
<dbReference type="EMBL" id="AP006490">
    <property type="protein sequence ID" value="BAM79903.1"/>
    <property type="molecule type" value="Genomic_DNA"/>
</dbReference>
<keyword evidence="3" id="KW-1185">Reference proteome</keyword>
<feature type="transmembrane region" description="Helical" evidence="1">
    <location>
        <begin position="315"/>
        <end position="332"/>
    </location>
</feature>
<sequence length="333" mass="36875">MWCTTWAVKRRHGCTSAARTPWCSPWGLERAESLCPRAGDGALQSGLARATYCRRRCQVRACAAQLENAVAQSLSGSSTVDLILIAFGDESAEQLRDEPQSRINLPALPGATAQRIGKCPQGVACVATMQALAPSEAVLAALRQHLATTESGLYGSASSYAIEEPWVRRVQLRISEHHDGYLDEALDALIYYMKCRSFFQTVDALTDVLRSVASQMARGGDVTILSREPDVVRSLGALLFARTELIKQQSAVYRSGWMSDRGRSRGSTFEQLDAQVFHARERLAYLEPDLATLRDGLVLMNSQIEFRINSRIERMILLLLAVEVVFAIWDAFF</sequence>
<keyword evidence="1" id="KW-0472">Membrane</keyword>
<evidence type="ECO:0000256" key="1">
    <source>
        <dbReference type="SAM" id="Phobius"/>
    </source>
</evidence>
<dbReference type="HOGENOM" id="CLU_835123_0_0_1"/>
<reference evidence="2 3" key="2">
    <citation type="journal article" date="2007" name="BMC Biol.">
        <title>A 100%-complete sequence reveals unusually simple genomic features in the hot-spring red alga Cyanidioschyzon merolae.</title>
        <authorList>
            <person name="Nozaki H."/>
            <person name="Takano H."/>
            <person name="Misumi O."/>
            <person name="Terasawa K."/>
            <person name="Matsuzaki M."/>
            <person name="Maruyama S."/>
            <person name="Nishida K."/>
            <person name="Yagisawa F."/>
            <person name="Yoshida Y."/>
            <person name="Fujiwara T."/>
            <person name="Takio S."/>
            <person name="Tamura K."/>
            <person name="Chung S.J."/>
            <person name="Nakamura S."/>
            <person name="Kuroiwa H."/>
            <person name="Tanaka K."/>
            <person name="Sato N."/>
            <person name="Kuroiwa T."/>
        </authorList>
    </citation>
    <scope>NUCLEOTIDE SEQUENCE [LARGE SCALE GENOMIC DNA]</scope>
    <source>
        <strain evidence="2 3">10D</strain>
    </source>
</reference>
<protein>
    <recommendedName>
        <fullName evidence="4">DUF155 domain-containing protein</fullName>
    </recommendedName>
</protein>
<evidence type="ECO:0008006" key="4">
    <source>
        <dbReference type="Google" id="ProtNLM"/>
    </source>
</evidence>
<dbReference type="Gramene" id="CMH258CT">
    <property type="protein sequence ID" value="CMH258CT"/>
    <property type="gene ID" value="CMH258C"/>
</dbReference>
<keyword evidence="1" id="KW-1133">Transmembrane helix</keyword>
<organism evidence="2 3">
    <name type="scientific">Cyanidioschyzon merolae (strain NIES-3377 / 10D)</name>
    <name type="common">Unicellular red alga</name>
    <dbReference type="NCBI Taxonomy" id="280699"/>
    <lineage>
        <taxon>Eukaryota</taxon>
        <taxon>Rhodophyta</taxon>
        <taxon>Bangiophyceae</taxon>
        <taxon>Cyanidiales</taxon>
        <taxon>Cyanidiaceae</taxon>
        <taxon>Cyanidioschyzon</taxon>
    </lineage>
</organism>